<sequence>MIWNGYSSWGKDHQSSCLVLAEQSSKKYFVIKLENHTANEVFEKFKDIVISNNLIGKIKGIITDWGKEFSKWRKM</sequence>
<gene>
    <name evidence="1" type="ORF">SKUN_001341</name>
</gene>
<dbReference type="KEGG" id="skn:SKUN_001341"/>
<reference evidence="1 2" key="1">
    <citation type="journal article" date="2015" name="Genome Announc.">
        <title>Complete Genome Sequence of Spiroplasma kunkelii Strain CR2-3x, Causal Agent of Corn Stunt Disease in Zea mays L.</title>
        <authorList>
            <person name="Davis R.E."/>
            <person name="Shao J."/>
            <person name="Dally E.L."/>
            <person name="Zhao Y."/>
            <person name="Gasparich G.E."/>
            <person name="Gaynor B.J."/>
            <person name="Athey J.C."/>
            <person name="Harrison N.A."/>
            <person name="Donofrio N."/>
        </authorList>
    </citation>
    <scope>NUCLEOTIDE SEQUENCE [LARGE SCALE GENOMIC DNA]</scope>
    <source>
        <strain evidence="1 2">CR2-3x</strain>
    </source>
</reference>
<dbReference type="AlphaFoldDB" id="A0A0K2JIE4"/>
<dbReference type="PATRIC" id="fig|273035.7.peg.1649"/>
<evidence type="ECO:0000313" key="1">
    <source>
        <dbReference type="EMBL" id="ALA98208.1"/>
    </source>
</evidence>
<protein>
    <submittedName>
        <fullName evidence="1">Spiroplasmavirus-related protein</fullName>
    </submittedName>
</protein>
<keyword evidence="2" id="KW-1185">Reference proteome</keyword>
<dbReference type="EMBL" id="CP010899">
    <property type="protein sequence ID" value="ALA98208.1"/>
    <property type="molecule type" value="Genomic_DNA"/>
</dbReference>
<accession>A0A0K2JIE4</accession>
<name>A0A0K2JIE4_SPIKU</name>
<proteinExistence type="predicted"/>
<evidence type="ECO:0000313" key="2">
    <source>
        <dbReference type="Proteomes" id="UP000062963"/>
    </source>
</evidence>
<dbReference type="Proteomes" id="UP000062963">
    <property type="component" value="Chromosome"/>
</dbReference>
<organism evidence="1 2">
    <name type="scientific">Spiroplasma kunkelii CR2-3x</name>
    <dbReference type="NCBI Taxonomy" id="273035"/>
    <lineage>
        <taxon>Bacteria</taxon>
        <taxon>Bacillati</taxon>
        <taxon>Mycoplasmatota</taxon>
        <taxon>Mollicutes</taxon>
        <taxon>Entomoplasmatales</taxon>
        <taxon>Spiroplasmataceae</taxon>
        <taxon>Spiroplasma</taxon>
    </lineage>
</organism>